<organism evidence="1 2">
    <name type="scientific">Allosphingosinicella indica</name>
    <dbReference type="NCBI Taxonomy" id="941907"/>
    <lineage>
        <taxon>Bacteria</taxon>
        <taxon>Pseudomonadati</taxon>
        <taxon>Pseudomonadota</taxon>
        <taxon>Alphaproteobacteria</taxon>
        <taxon>Sphingomonadales</taxon>
        <taxon>Sphingomonadaceae</taxon>
        <taxon>Allosphingosinicella</taxon>
    </lineage>
</organism>
<protein>
    <submittedName>
        <fullName evidence="1">HPt (Histidine-containing phosphotransfer) domain-containing protein</fullName>
    </submittedName>
</protein>
<dbReference type="AlphaFoldDB" id="A0A1X7GWA4"/>
<reference evidence="2" key="1">
    <citation type="submission" date="2017-04" db="EMBL/GenBank/DDBJ databases">
        <authorList>
            <person name="Varghese N."/>
            <person name="Submissions S."/>
        </authorList>
    </citation>
    <scope>NUCLEOTIDE SEQUENCE [LARGE SCALE GENOMIC DNA]</scope>
    <source>
        <strain evidence="2">Dd16</strain>
    </source>
</reference>
<dbReference type="Gene3D" id="1.20.120.160">
    <property type="entry name" value="HPT domain"/>
    <property type="match status" value="1"/>
</dbReference>
<evidence type="ECO:0000313" key="2">
    <source>
        <dbReference type="Proteomes" id="UP000192934"/>
    </source>
</evidence>
<evidence type="ECO:0000313" key="1">
    <source>
        <dbReference type="EMBL" id="SMF75791.1"/>
    </source>
</evidence>
<sequence length="123" mass="12602">MDAGESCGGNGVLTLVAYAGRMVYDPGALNASLAAAVGTDGDLMAELRAAFLESAERQADLLARARCDANWTIAASRLKSVAASFGVTGLMDLAEEALTGAPSDPVILRRIQAALTDFRGNAA</sequence>
<dbReference type="STRING" id="941907.SAMN06295910_2380"/>
<accession>A0A1X7GWA4</accession>
<dbReference type="GO" id="GO:0000160">
    <property type="term" value="P:phosphorelay signal transduction system"/>
    <property type="evidence" value="ECO:0007669"/>
    <property type="project" value="InterPro"/>
</dbReference>
<dbReference type="EMBL" id="LT840185">
    <property type="protein sequence ID" value="SMF75791.1"/>
    <property type="molecule type" value="Genomic_DNA"/>
</dbReference>
<dbReference type="InterPro" id="IPR036641">
    <property type="entry name" value="HPT_dom_sf"/>
</dbReference>
<keyword evidence="2" id="KW-1185">Reference proteome</keyword>
<dbReference type="SUPFAM" id="SSF47226">
    <property type="entry name" value="Histidine-containing phosphotransfer domain, HPT domain"/>
    <property type="match status" value="1"/>
</dbReference>
<dbReference type="Proteomes" id="UP000192934">
    <property type="component" value="Chromosome I"/>
</dbReference>
<proteinExistence type="predicted"/>
<gene>
    <name evidence="1" type="ORF">SAMN06295910_2380</name>
</gene>
<name>A0A1X7GWA4_9SPHN</name>